<protein>
    <submittedName>
        <fullName evidence="2">Uncharacterized protein</fullName>
    </submittedName>
</protein>
<reference evidence="2 3" key="1">
    <citation type="journal article" date="2019" name="Commun. Biol.">
        <title>The bagworm genome reveals a unique fibroin gene that provides high tensile strength.</title>
        <authorList>
            <person name="Kono N."/>
            <person name="Nakamura H."/>
            <person name="Ohtoshi R."/>
            <person name="Tomita M."/>
            <person name="Numata K."/>
            <person name="Arakawa K."/>
        </authorList>
    </citation>
    <scope>NUCLEOTIDE SEQUENCE [LARGE SCALE GENOMIC DNA]</scope>
</reference>
<keyword evidence="3" id="KW-1185">Reference proteome</keyword>
<accession>A0A4C1UJA8</accession>
<evidence type="ECO:0000313" key="2">
    <source>
        <dbReference type="EMBL" id="GBP26553.1"/>
    </source>
</evidence>
<sequence length="159" mass="17367">MNVLAYFIGELKISALDAPFARTRSVYFTRDSRYGRGGRASSSRTCGLASGAESAEVRNVMFAKRVLNLPDNSLLQMNNFAKETIIIEVADSDKKPQKVNIQSTTLVLSNTVCALKFAHPVIRSSHATGAGTRLVSPPRVRRGSSRPRATNDRTQALKV</sequence>
<dbReference type="AlphaFoldDB" id="A0A4C1UJA8"/>
<comment type="caution">
    <text evidence="2">The sequence shown here is derived from an EMBL/GenBank/DDBJ whole genome shotgun (WGS) entry which is preliminary data.</text>
</comment>
<gene>
    <name evidence="2" type="ORF">EVAR_86056_1</name>
</gene>
<organism evidence="2 3">
    <name type="scientific">Eumeta variegata</name>
    <name type="common">Bagworm moth</name>
    <name type="synonym">Eumeta japonica</name>
    <dbReference type="NCBI Taxonomy" id="151549"/>
    <lineage>
        <taxon>Eukaryota</taxon>
        <taxon>Metazoa</taxon>
        <taxon>Ecdysozoa</taxon>
        <taxon>Arthropoda</taxon>
        <taxon>Hexapoda</taxon>
        <taxon>Insecta</taxon>
        <taxon>Pterygota</taxon>
        <taxon>Neoptera</taxon>
        <taxon>Endopterygota</taxon>
        <taxon>Lepidoptera</taxon>
        <taxon>Glossata</taxon>
        <taxon>Ditrysia</taxon>
        <taxon>Tineoidea</taxon>
        <taxon>Psychidae</taxon>
        <taxon>Oiketicinae</taxon>
        <taxon>Eumeta</taxon>
    </lineage>
</organism>
<dbReference type="Proteomes" id="UP000299102">
    <property type="component" value="Unassembled WGS sequence"/>
</dbReference>
<evidence type="ECO:0000313" key="3">
    <source>
        <dbReference type="Proteomes" id="UP000299102"/>
    </source>
</evidence>
<feature type="region of interest" description="Disordered" evidence="1">
    <location>
        <begin position="128"/>
        <end position="159"/>
    </location>
</feature>
<evidence type="ECO:0000256" key="1">
    <source>
        <dbReference type="SAM" id="MobiDB-lite"/>
    </source>
</evidence>
<dbReference type="EMBL" id="BGZK01000181">
    <property type="protein sequence ID" value="GBP26553.1"/>
    <property type="molecule type" value="Genomic_DNA"/>
</dbReference>
<name>A0A4C1UJA8_EUMVA</name>
<proteinExistence type="predicted"/>